<dbReference type="InterPro" id="IPR009057">
    <property type="entry name" value="Homeodomain-like_sf"/>
</dbReference>
<dbReference type="Pfam" id="PF00440">
    <property type="entry name" value="TetR_N"/>
    <property type="match status" value="1"/>
</dbReference>
<evidence type="ECO:0000259" key="3">
    <source>
        <dbReference type="PROSITE" id="PS50977"/>
    </source>
</evidence>
<organism evidence="4 5">
    <name type="scientific">Alicyclobacillus dauci</name>
    <dbReference type="NCBI Taxonomy" id="1475485"/>
    <lineage>
        <taxon>Bacteria</taxon>
        <taxon>Bacillati</taxon>
        <taxon>Bacillota</taxon>
        <taxon>Bacilli</taxon>
        <taxon>Bacillales</taxon>
        <taxon>Alicyclobacillaceae</taxon>
        <taxon>Alicyclobacillus</taxon>
    </lineage>
</organism>
<keyword evidence="5" id="KW-1185">Reference proteome</keyword>
<protein>
    <submittedName>
        <fullName evidence="4">TetR/AcrR family transcriptional regulator</fullName>
    </submittedName>
</protein>
<evidence type="ECO:0000256" key="2">
    <source>
        <dbReference type="PROSITE-ProRule" id="PRU00335"/>
    </source>
</evidence>
<dbReference type="RefSeq" id="WP_268047100.1">
    <property type="nucleotide sequence ID" value="NZ_CP104065.1"/>
</dbReference>
<dbReference type="EMBL" id="CP104065">
    <property type="protein sequence ID" value="WAH39449.1"/>
    <property type="molecule type" value="Genomic_DNA"/>
</dbReference>
<evidence type="ECO:0000313" key="5">
    <source>
        <dbReference type="Proteomes" id="UP001164803"/>
    </source>
</evidence>
<dbReference type="Gene3D" id="1.10.357.10">
    <property type="entry name" value="Tetracycline Repressor, domain 2"/>
    <property type="match status" value="1"/>
</dbReference>
<evidence type="ECO:0000256" key="1">
    <source>
        <dbReference type="ARBA" id="ARBA00023125"/>
    </source>
</evidence>
<geneLocation type="plasmid" evidence="4 5">
    <name>unnamed1</name>
</geneLocation>
<accession>A0ABY6ZB58</accession>
<gene>
    <name evidence="4" type="ORF">NZD86_23425</name>
</gene>
<keyword evidence="1 2" id="KW-0238">DNA-binding</keyword>
<dbReference type="PANTHER" id="PTHR43479:SF7">
    <property type="entry name" value="TETR-FAMILY TRANSCRIPTIONAL REGULATOR"/>
    <property type="match status" value="1"/>
</dbReference>
<sequence>MDEKTVDLRVRRTRKLLQEAFLKLMSQKSFQAITVQDISAEAMVNRSTFYDHFVDKYALMEYTVSEQFREQLMSKLPDQDHYSVENLRALITTMWEYFGGIHGQCQHAAEQERMLFQSQVMNVVKKVLTNWLSDPLGKVEDELAVAVTSWAIYGGTHYWAENKPEGTGEELADLLILILDGMPQTHRSLHQR</sequence>
<feature type="domain" description="HTH tetR-type" evidence="3">
    <location>
        <begin position="11"/>
        <end position="71"/>
    </location>
</feature>
<dbReference type="InterPro" id="IPR001647">
    <property type="entry name" value="HTH_TetR"/>
</dbReference>
<name>A0ABY6ZB58_9BACL</name>
<proteinExistence type="predicted"/>
<feature type="DNA-binding region" description="H-T-H motif" evidence="2">
    <location>
        <begin position="34"/>
        <end position="53"/>
    </location>
</feature>
<reference evidence="4" key="1">
    <citation type="submission" date="2022-08" db="EMBL/GenBank/DDBJ databases">
        <title>Alicyclobacillus dauci DSM2870, complete genome.</title>
        <authorList>
            <person name="Wang Q."/>
            <person name="Cai R."/>
            <person name="Wang Z."/>
        </authorList>
    </citation>
    <scope>NUCLEOTIDE SEQUENCE</scope>
    <source>
        <strain evidence="4">DSM 28700</strain>
        <plasmid evidence="4">unnamed1</plasmid>
    </source>
</reference>
<evidence type="ECO:0000313" key="4">
    <source>
        <dbReference type="EMBL" id="WAH39449.1"/>
    </source>
</evidence>
<dbReference type="InterPro" id="IPR050624">
    <property type="entry name" value="HTH-type_Tx_Regulator"/>
</dbReference>
<dbReference type="PANTHER" id="PTHR43479">
    <property type="entry name" value="ACREF/ENVCD OPERON REPRESSOR-RELATED"/>
    <property type="match status" value="1"/>
</dbReference>
<dbReference type="SUPFAM" id="SSF46689">
    <property type="entry name" value="Homeodomain-like"/>
    <property type="match status" value="1"/>
</dbReference>
<dbReference type="Proteomes" id="UP001164803">
    <property type="component" value="Plasmid unnamed1"/>
</dbReference>
<keyword evidence="4" id="KW-0614">Plasmid</keyword>
<dbReference type="PROSITE" id="PS50977">
    <property type="entry name" value="HTH_TETR_2"/>
    <property type="match status" value="1"/>
</dbReference>